<feature type="non-terminal residue" evidence="1">
    <location>
        <position position="257"/>
    </location>
</feature>
<dbReference type="PANTHER" id="PTHR11315">
    <property type="entry name" value="PROTEASE FAMILY C26 GAMMA-GLUTAMYL HYDROLASE"/>
    <property type="match status" value="1"/>
</dbReference>
<comment type="caution">
    <text evidence="1">The sequence shown here is derived from an EMBL/GenBank/DDBJ whole genome shotgun (WGS) entry which is preliminary data.</text>
</comment>
<protein>
    <recommendedName>
        <fullName evidence="3">Folate gamma-glutamyl hydrolase</fullName>
    </recommendedName>
</protein>
<keyword evidence="2" id="KW-1185">Reference proteome</keyword>
<gene>
    <name evidence="1" type="ORF">PCOR1329_LOCUS19212</name>
</gene>
<dbReference type="InterPro" id="IPR029062">
    <property type="entry name" value="Class_I_gatase-like"/>
</dbReference>
<name>A0ABN9RER2_9DINO</name>
<dbReference type="Proteomes" id="UP001189429">
    <property type="component" value="Unassembled WGS sequence"/>
</dbReference>
<proteinExistence type="predicted"/>
<evidence type="ECO:0000313" key="2">
    <source>
        <dbReference type="Proteomes" id="UP001189429"/>
    </source>
</evidence>
<dbReference type="EMBL" id="CAUYUJ010006114">
    <property type="protein sequence ID" value="CAK0816167.1"/>
    <property type="molecule type" value="Genomic_DNA"/>
</dbReference>
<evidence type="ECO:0008006" key="3">
    <source>
        <dbReference type="Google" id="ProtNLM"/>
    </source>
</evidence>
<accession>A0ABN9RER2</accession>
<evidence type="ECO:0000313" key="1">
    <source>
        <dbReference type="EMBL" id="CAK0816167.1"/>
    </source>
</evidence>
<reference evidence="1" key="1">
    <citation type="submission" date="2023-10" db="EMBL/GenBank/DDBJ databases">
        <authorList>
            <person name="Chen Y."/>
            <person name="Shah S."/>
            <person name="Dougan E. K."/>
            <person name="Thang M."/>
            <person name="Chan C."/>
        </authorList>
    </citation>
    <scope>NUCLEOTIDE SEQUENCE [LARGE SCALE GENOMIC DNA]</scope>
</reference>
<dbReference type="PANTHER" id="PTHR11315:SF0">
    <property type="entry name" value="FOLATE GAMMA-GLUTAMYL HYDROLASE"/>
    <property type="match status" value="1"/>
</dbReference>
<dbReference type="InterPro" id="IPR015527">
    <property type="entry name" value="Pept_C26_g-glut_hydrolase"/>
</dbReference>
<organism evidence="1 2">
    <name type="scientific">Prorocentrum cordatum</name>
    <dbReference type="NCBI Taxonomy" id="2364126"/>
    <lineage>
        <taxon>Eukaryota</taxon>
        <taxon>Sar</taxon>
        <taxon>Alveolata</taxon>
        <taxon>Dinophyceae</taxon>
        <taxon>Prorocentrales</taxon>
        <taxon>Prorocentraceae</taxon>
        <taxon>Prorocentrum</taxon>
    </lineage>
</organism>
<dbReference type="SUPFAM" id="SSF52317">
    <property type="entry name" value="Class I glutamine amidotransferase-like"/>
    <property type="match status" value="1"/>
</dbReference>
<dbReference type="Gene3D" id="3.40.50.880">
    <property type="match status" value="1"/>
</dbReference>
<sequence>MASSISLCLRSCHTYPKSRIISLDILYCKAEGRHAPRVSSCRLYSRFFAVNVGISCCKATSSRSICLAPAASARLESDHLLDRLRQLFGLPAHVNLLTAAVCSVPDPEYLAGYQKWVEQFGVRTVVLPAEGDADDVFSKRWPLPSSPGSNSTDRWARLNGMLIPGGGGNVSALARGLLLRAVKANSEGEYWPVWGTCLGFEWIVQVFGGDAALQSGFDAVDERMDISLTQVSERRRMLAFANISVLRWLTHDNVTYE</sequence>